<dbReference type="InterPro" id="IPR029039">
    <property type="entry name" value="Flavoprotein-like_sf"/>
</dbReference>
<protein>
    <submittedName>
        <fullName evidence="3">NAD(P)H-dependent oxidoreductase</fullName>
    </submittedName>
</protein>
<dbReference type="EMBL" id="JAENHK010000010">
    <property type="protein sequence ID" value="MBK1897414.1"/>
    <property type="molecule type" value="Genomic_DNA"/>
</dbReference>
<dbReference type="InterPro" id="IPR003680">
    <property type="entry name" value="Flavodoxin_fold"/>
</dbReference>
<comment type="caution">
    <text evidence="3">The sequence shown here is derived from an EMBL/GenBank/DDBJ whole genome shotgun (WGS) entry which is preliminary data.</text>
</comment>
<accession>A0ABS1FYA7</accession>
<dbReference type="SUPFAM" id="SSF52218">
    <property type="entry name" value="Flavoproteins"/>
    <property type="match status" value="1"/>
</dbReference>
<dbReference type="Gene3D" id="3.40.50.360">
    <property type="match status" value="1"/>
</dbReference>
<evidence type="ECO:0000313" key="3">
    <source>
        <dbReference type="EMBL" id="MBK1897414.1"/>
    </source>
</evidence>
<feature type="domain" description="Flavodoxin-like fold" evidence="2">
    <location>
        <begin position="1"/>
        <end position="171"/>
    </location>
</feature>
<keyword evidence="4" id="KW-1185">Reference proteome</keyword>
<dbReference type="InterPro" id="IPR046980">
    <property type="entry name" value="KefG/KefF"/>
</dbReference>
<sequence>MKTLVIVTHPTMKDSLVNKRWVEELAKYPEKYTIHELHKVYSDEKIDVAKEQKLVESYDKIIFQFPFYWYSSPPLLKKWIDEVFLHGWAYGSKSGHKVAGKKIGLAITAGGDEEGYSESGSEQHTMTEYTRPFKRTFDFIKADYKGLFVQYGIEYNTSEEFIEEGVPKYLEFIDNI</sequence>
<organism evidence="3 4">
    <name type="scientific">Chryseobacterium paridis</name>
    <dbReference type="NCBI Taxonomy" id="2800328"/>
    <lineage>
        <taxon>Bacteria</taxon>
        <taxon>Pseudomonadati</taxon>
        <taxon>Bacteroidota</taxon>
        <taxon>Flavobacteriia</taxon>
        <taxon>Flavobacteriales</taxon>
        <taxon>Weeksellaceae</taxon>
        <taxon>Chryseobacterium group</taxon>
        <taxon>Chryseobacterium</taxon>
    </lineage>
</organism>
<keyword evidence="1" id="KW-0560">Oxidoreductase</keyword>
<evidence type="ECO:0000256" key="1">
    <source>
        <dbReference type="ARBA" id="ARBA00023002"/>
    </source>
</evidence>
<dbReference type="RefSeq" id="WP_200247592.1">
    <property type="nucleotide sequence ID" value="NZ_JAENHK010000010.1"/>
</dbReference>
<dbReference type="PANTHER" id="PTHR47307:SF1">
    <property type="entry name" value="GLUTATHIONE-REGULATED POTASSIUM-EFFLUX SYSTEM ANCILLARY PROTEIN KEFG"/>
    <property type="match status" value="1"/>
</dbReference>
<dbReference type="PANTHER" id="PTHR47307">
    <property type="entry name" value="GLUTATHIONE-REGULATED POTASSIUM-EFFLUX SYSTEM ANCILLARY PROTEIN KEFG"/>
    <property type="match status" value="1"/>
</dbReference>
<reference evidence="4" key="1">
    <citation type="submission" date="2021-01" db="EMBL/GenBank/DDBJ databases">
        <title>Genome public.</title>
        <authorList>
            <person name="Liu C."/>
            <person name="Sun Q."/>
        </authorList>
    </citation>
    <scope>NUCLEOTIDE SEQUENCE [LARGE SCALE GENOMIC DNA]</scope>
    <source>
        <strain evidence="4">YIM B02567</strain>
    </source>
</reference>
<proteinExistence type="predicted"/>
<dbReference type="Pfam" id="PF02525">
    <property type="entry name" value="Flavodoxin_2"/>
    <property type="match status" value="1"/>
</dbReference>
<name>A0ABS1FYA7_9FLAO</name>
<gene>
    <name evidence="3" type="ORF">JHL15_16735</name>
</gene>
<dbReference type="Proteomes" id="UP000628669">
    <property type="component" value="Unassembled WGS sequence"/>
</dbReference>
<evidence type="ECO:0000313" key="4">
    <source>
        <dbReference type="Proteomes" id="UP000628669"/>
    </source>
</evidence>
<evidence type="ECO:0000259" key="2">
    <source>
        <dbReference type="Pfam" id="PF02525"/>
    </source>
</evidence>